<dbReference type="OrthoDB" id="8442846at2759"/>
<dbReference type="InterPro" id="IPR027417">
    <property type="entry name" value="P-loop_NTPase"/>
</dbReference>
<dbReference type="Proteomes" id="UP000281406">
    <property type="component" value="Unassembled WGS sequence"/>
</dbReference>
<accession>A0A3N0Z8N0</accession>
<dbReference type="Pfam" id="PF07686">
    <property type="entry name" value="V-set"/>
    <property type="match status" value="3"/>
</dbReference>
<dbReference type="PROSITE" id="PS51420">
    <property type="entry name" value="RHO"/>
    <property type="match status" value="1"/>
</dbReference>
<dbReference type="Pfam" id="PF00071">
    <property type="entry name" value="Ras"/>
    <property type="match status" value="1"/>
</dbReference>
<dbReference type="AlphaFoldDB" id="A0A3N0Z8N0"/>
<protein>
    <submittedName>
        <fullName evidence="8">Ras-related C3 botulinum toxin substrate 1</fullName>
    </submittedName>
</protein>
<evidence type="ECO:0000256" key="6">
    <source>
        <dbReference type="SAM" id="SignalP"/>
    </source>
</evidence>
<sequence>MRAAIIIFIFITLCLISGQVLCFSVFGCAGGSLMFKCMYKNENDQHKEKHFCRDRSCKMGISTELQNRWNYNGRFALYDDENSRFFTVFIRNLSIEDHGEYTCGNTQKSHDVDLKVNRESGCGTSVIQDEYVGETITFHCEYDHEFKSHTKVFYRLKEGPVHVLNSSQSSQSSEEKIILSDSREDQITVTIRDISADDGGVYLCGVERYGSDPSITHISFIKEIQLNVNSRITSVQVQAYSSKSVFITCKFPQEFRRNKKFIQKDSSQKIPVNEQNQWVQHGEVHMYDDSSEGLLKVFISDLTPDDERTYKCGVNIADLLTEVKLSVNQVDFRASSKASAVIGGSVNLTCDFPEKHDETFKHICRENEQKICESISSSEQKRFEFSVRTAGVFTVSISNVSERDAGVYWCGAETRDTHLTSVSLTNQHQLTVTMPPVVGREGDSSEIKCPYNAKHSSEVKHLCKGKCFTEDAQNIIRSDESYENKPNISAKDDPELNLFTVTLSDLRAEDAGIYWCAVRDEFNLPTELMIVMKDAVTREASVGGSVSISCQFFRNHKRFFCRGDQPNISVRDGVRVSSDKRTNGRFSLTDETSAGVFTVNINNLTEEDSGKYWCAEESSGSFIFTEVHLHVIRVSDVALVHTGVISSSDRTETGGHEMAQEEIQDSDPASTPLYSTVQLPTNPSDGLLYAAVSFQKHEESGVHCSVTSQEDYDRLRPLSYPQTDVFLICFSLVDPDSFGSVREKWYPEVRHHCPNAQIVLVGTKLDLRDDKDTIEKLKKKKQIPITCHEGRAMAEEIGAVK</sequence>
<evidence type="ECO:0000256" key="2">
    <source>
        <dbReference type="ARBA" id="ARBA00022692"/>
    </source>
</evidence>
<dbReference type="PROSITE" id="PS50835">
    <property type="entry name" value="IG_LIKE"/>
    <property type="match status" value="2"/>
</dbReference>
<feature type="region of interest" description="Disordered" evidence="5">
    <location>
        <begin position="648"/>
        <end position="668"/>
    </location>
</feature>
<dbReference type="GO" id="GO:0005525">
    <property type="term" value="F:GTP binding"/>
    <property type="evidence" value="ECO:0007669"/>
    <property type="project" value="InterPro"/>
</dbReference>
<dbReference type="SMART" id="SM00174">
    <property type="entry name" value="RHO"/>
    <property type="match status" value="1"/>
</dbReference>
<dbReference type="Gene3D" id="2.60.40.10">
    <property type="entry name" value="Immunoglobulins"/>
    <property type="match status" value="6"/>
</dbReference>
<dbReference type="InterPro" id="IPR050671">
    <property type="entry name" value="CD300_family_receptors"/>
</dbReference>
<feature type="chain" id="PRO_5018300883" evidence="6">
    <location>
        <begin position="23"/>
        <end position="801"/>
    </location>
</feature>
<dbReference type="InterPro" id="IPR013106">
    <property type="entry name" value="Ig_V-set"/>
</dbReference>
<dbReference type="CDD" id="cd05716">
    <property type="entry name" value="IgV_pIgR_like"/>
    <property type="match status" value="1"/>
</dbReference>
<dbReference type="PANTHER" id="PTHR11860">
    <property type="entry name" value="POLYMERIC-IMMUNOGLOBULIN RECEPTOR"/>
    <property type="match status" value="1"/>
</dbReference>
<evidence type="ECO:0000256" key="5">
    <source>
        <dbReference type="SAM" id="MobiDB-lite"/>
    </source>
</evidence>
<dbReference type="SMART" id="SM00409">
    <property type="entry name" value="IG"/>
    <property type="match status" value="6"/>
</dbReference>
<dbReference type="GO" id="GO:0005886">
    <property type="term" value="C:plasma membrane"/>
    <property type="evidence" value="ECO:0007669"/>
    <property type="project" value="TreeGrafter"/>
</dbReference>
<evidence type="ECO:0000313" key="9">
    <source>
        <dbReference type="Proteomes" id="UP000281406"/>
    </source>
</evidence>
<feature type="signal peptide" evidence="6">
    <location>
        <begin position="1"/>
        <end position="22"/>
    </location>
</feature>
<organism evidence="8 9">
    <name type="scientific">Anabarilius grahami</name>
    <name type="common">Kanglang fish</name>
    <name type="synonym">Barilius grahami</name>
    <dbReference type="NCBI Taxonomy" id="495550"/>
    <lineage>
        <taxon>Eukaryota</taxon>
        <taxon>Metazoa</taxon>
        <taxon>Chordata</taxon>
        <taxon>Craniata</taxon>
        <taxon>Vertebrata</taxon>
        <taxon>Euteleostomi</taxon>
        <taxon>Actinopterygii</taxon>
        <taxon>Neopterygii</taxon>
        <taxon>Teleostei</taxon>
        <taxon>Ostariophysi</taxon>
        <taxon>Cypriniformes</taxon>
        <taxon>Xenocyprididae</taxon>
        <taxon>Xenocypridinae</taxon>
        <taxon>Xenocypridinae incertae sedis</taxon>
        <taxon>Anabarilius</taxon>
    </lineage>
</organism>
<comment type="caution">
    <text evidence="8">The sequence shown here is derived from an EMBL/GenBank/DDBJ whole genome shotgun (WGS) entry which is preliminary data.</text>
</comment>
<dbReference type="InterPro" id="IPR001806">
    <property type="entry name" value="Small_GTPase"/>
</dbReference>
<feature type="domain" description="Ig-like" evidence="7">
    <location>
        <begin position="213"/>
        <end position="326"/>
    </location>
</feature>
<gene>
    <name evidence="8" type="ORF">DPX16_23258</name>
</gene>
<dbReference type="InterPro" id="IPR007110">
    <property type="entry name" value="Ig-like_dom"/>
</dbReference>
<dbReference type="NCBIfam" id="TIGR00231">
    <property type="entry name" value="small_GTP"/>
    <property type="match status" value="1"/>
</dbReference>
<dbReference type="GO" id="GO:0004888">
    <property type="term" value="F:transmembrane signaling receptor activity"/>
    <property type="evidence" value="ECO:0007669"/>
    <property type="project" value="TreeGrafter"/>
</dbReference>
<keyword evidence="9" id="KW-1185">Reference proteome</keyword>
<dbReference type="InterPro" id="IPR005225">
    <property type="entry name" value="Small_GTP-bd"/>
</dbReference>
<dbReference type="EMBL" id="RJVU01004711">
    <property type="protein sequence ID" value="ROL54806.1"/>
    <property type="molecule type" value="Genomic_DNA"/>
</dbReference>
<keyword evidence="2" id="KW-0812">Transmembrane</keyword>
<reference evidence="8 9" key="1">
    <citation type="submission" date="2018-10" db="EMBL/GenBank/DDBJ databases">
        <title>Genome assembly for a Yunnan-Guizhou Plateau 3E fish, Anabarilius grahami (Regan), and its evolutionary and genetic applications.</title>
        <authorList>
            <person name="Jiang W."/>
        </authorList>
    </citation>
    <scope>NUCLEOTIDE SEQUENCE [LARGE SCALE GENOMIC DNA]</scope>
    <source>
        <strain evidence="8">AG-KIZ</strain>
        <tissue evidence="8">Muscle</tissue>
    </source>
</reference>
<keyword evidence="6" id="KW-0732">Signal</keyword>
<proteinExistence type="predicted"/>
<keyword evidence="3" id="KW-0547">Nucleotide-binding</keyword>
<dbReference type="SMART" id="SM00408">
    <property type="entry name" value="IGc2"/>
    <property type="match status" value="3"/>
</dbReference>
<dbReference type="InterPro" id="IPR013783">
    <property type="entry name" value="Ig-like_fold"/>
</dbReference>
<feature type="compositionally biased region" description="Basic and acidic residues" evidence="5">
    <location>
        <begin position="649"/>
        <end position="659"/>
    </location>
</feature>
<evidence type="ECO:0000259" key="7">
    <source>
        <dbReference type="PROSITE" id="PS50835"/>
    </source>
</evidence>
<evidence type="ECO:0000256" key="1">
    <source>
        <dbReference type="ARBA" id="ARBA00004370"/>
    </source>
</evidence>
<dbReference type="SUPFAM" id="SSF48726">
    <property type="entry name" value="Immunoglobulin"/>
    <property type="match status" value="6"/>
</dbReference>
<dbReference type="InterPro" id="IPR036179">
    <property type="entry name" value="Ig-like_dom_sf"/>
</dbReference>
<keyword evidence="4" id="KW-0472">Membrane</keyword>
<evidence type="ECO:0000313" key="8">
    <source>
        <dbReference type="EMBL" id="ROL54806.1"/>
    </source>
</evidence>
<evidence type="ECO:0000256" key="4">
    <source>
        <dbReference type="ARBA" id="ARBA00023136"/>
    </source>
</evidence>
<name>A0A3N0Z8N0_ANAGA</name>
<dbReference type="PROSITE" id="PS51257">
    <property type="entry name" value="PROKAR_LIPOPROTEIN"/>
    <property type="match status" value="1"/>
</dbReference>
<dbReference type="Gene3D" id="3.40.50.300">
    <property type="entry name" value="P-loop containing nucleotide triphosphate hydrolases"/>
    <property type="match status" value="1"/>
</dbReference>
<comment type="subcellular location">
    <subcellularLocation>
        <location evidence="1">Membrane</location>
    </subcellularLocation>
</comment>
<feature type="domain" description="Ig-like" evidence="7">
    <location>
        <begin position="30"/>
        <end position="103"/>
    </location>
</feature>
<dbReference type="SUPFAM" id="SSF52540">
    <property type="entry name" value="P-loop containing nucleoside triphosphate hydrolases"/>
    <property type="match status" value="1"/>
</dbReference>
<evidence type="ECO:0000256" key="3">
    <source>
        <dbReference type="ARBA" id="ARBA00022741"/>
    </source>
</evidence>
<dbReference type="GO" id="GO:0003924">
    <property type="term" value="F:GTPase activity"/>
    <property type="evidence" value="ECO:0007669"/>
    <property type="project" value="InterPro"/>
</dbReference>
<dbReference type="PANTHER" id="PTHR11860:SF118">
    <property type="entry name" value="CMRF35-LIKE MOLECULE 3-RELATED"/>
    <property type="match status" value="1"/>
</dbReference>
<dbReference type="InterPro" id="IPR003599">
    <property type="entry name" value="Ig_sub"/>
</dbReference>
<dbReference type="InterPro" id="IPR003598">
    <property type="entry name" value="Ig_sub2"/>
</dbReference>